<dbReference type="OrthoDB" id="3268967at2759"/>
<evidence type="ECO:0000313" key="2">
    <source>
        <dbReference type="Proteomes" id="UP000053424"/>
    </source>
</evidence>
<keyword evidence="2" id="KW-1185">Reference proteome</keyword>
<dbReference type="Proteomes" id="UP000053424">
    <property type="component" value="Unassembled WGS sequence"/>
</dbReference>
<proteinExistence type="predicted"/>
<reference evidence="1 2" key="1">
    <citation type="submission" date="2014-04" db="EMBL/GenBank/DDBJ databases">
        <authorList>
            <consortium name="DOE Joint Genome Institute"/>
            <person name="Kuo A."/>
            <person name="Gay G."/>
            <person name="Dore J."/>
            <person name="Kohler A."/>
            <person name="Nagy L.G."/>
            <person name="Floudas D."/>
            <person name="Copeland A."/>
            <person name="Barry K.W."/>
            <person name="Cichocki N."/>
            <person name="Veneault-Fourrey C."/>
            <person name="LaButti K."/>
            <person name="Lindquist E.A."/>
            <person name="Lipzen A."/>
            <person name="Lundell T."/>
            <person name="Morin E."/>
            <person name="Murat C."/>
            <person name="Sun H."/>
            <person name="Tunlid A."/>
            <person name="Henrissat B."/>
            <person name="Grigoriev I.V."/>
            <person name="Hibbett D.S."/>
            <person name="Martin F."/>
            <person name="Nordberg H.P."/>
            <person name="Cantor M.N."/>
            <person name="Hua S.X."/>
        </authorList>
    </citation>
    <scope>NUCLEOTIDE SEQUENCE [LARGE SCALE GENOMIC DNA]</scope>
    <source>
        <strain evidence="2">h7</strain>
    </source>
</reference>
<name>A0A0C3BQ15_HEBCY</name>
<dbReference type="HOGENOM" id="CLU_180976_0_0_1"/>
<organism evidence="1 2">
    <name type="scientific">Hebeloma cylindrosporum</name>
    <dbReference type="NCBI Taxonomy" id="76867"/>
    <lineage>
        <taxon>Eukaryota</taxon>
        <taxon>Fungi</taxon>
        <taxon>Dikarya</taxon>
        <taxon>Basidiomycota</taxon>
        <taxon>Agaricomycotina</taxon>
        <taxon>Agaricomycetes</taxon>
        <taxon>Agaricomycetidae</taxon>
        <taxon>Agaricales</taxon>
        <taxon>Agaricineae</taxon>
        <taxon>Hymenogastraceae</taxon>
        <taxon>Hebeloma</taxon>
    </lineage>
</organism>
<feature type="non-terminal residue" evidence="1">
    <location>
        <position position="77"/>
    </location>
</feature>
<reference evidence="2" key="2">
    <citation type="submission" date="2015-01" db="EMBL/GenBank/DDBJ databases">
        <title>Evolutionary Origins and Diversification of the Mycorrhizal Mutualists.</title>
        <authorList>
            <consortium name="DOE Joint Genome Institute"/>
            <consortium name="Mycorrhizal Genomics Consortium"/>
            <person name="Kohler A."/>
            <person name="Kuo A."/>
            <person name="Nagy L.G."/>
            <person name="Floudas D."/>
            <person name="Copeland A."/>
            <person name="Barry K.W."/>
            <person name="Cichocki N."/>
            <person name="Veneault-Fourrey C."/>
            <person name="LaButti K."/>
            <person name="Lindquist E.A."/>
            <person name="Lipzen A."/>
            <person name="Lundell T."/>
            <person name="Morin E."/>
            <person name="Murat C."/>
            <person name="Riley R."/>
            <person name="Ohm R."/>
            <person name="Sun H."/>
            <person name="Tunlid A."/>
            <person name="Henrissat B."/>
            <person name="Grigoriev I.V."/>
            <person name="Hibbett D.S."/>
            <person name="Martin F."/>
        </authorList>
    </citation>
    <scope>NUCLEOTIDE SEQUENCE [LARGE SCALE GENOMIC DNA]</scope>
    <source>
        <strain evidence="2">h7</strain>
    </source>
</reference>
<dbReference type="EMBL" id="KN831789">
    <property type="protein sequence ID" value="KIM38735.1"/>
    <property type="molecule type" value="Genomic_DNA"/>
</dbReference>
<sequence length="77" mass="8610">KFMPRFDGPYEITSVHKEASTVTVDVPTQPNAFPTYHTSQVKTFTANDALKYPSRTLPEPGPILVDGVEEFTVERIV</sequence>
<protein>
    <submittedName>
        <fullName evidence="1">Uncharacterized protein</fullName>
    </submittedName>
</protein>
<feature type="non-terminal residue" evidence="1">
    <location>
        <position position="1"/>
    </location>
</feature>
<gene>
    <name evidence="1" type="ORF">M413DRAFT_51661</name>
</gene>
<accession>A0A0C3BQ15</accession>
<dbReference type="AlphaFoldDB" id="A0A0C3BQ15"/>
<dbReference type="STRING" id="686832.A0A0C3BQ15"/>
<evidence type="ECO:0000313" key="1">
    <source>
        <dbReference type="EMBL" id="KIM38735.1"/>
    </source>
</evidence>